<accession>A0A7L4YKA1</accession>
<evidence type="ECO:0000256" key="2">
    <source>
        <dbReference type="SAM" id="SignalP"/>
    </source>
</evidence>
<dbReference type="AlphaFoldDB" id="A0A7L4YKA1"/>
<evidence type="ECO:0000313" key="3">
    <source>
        <dbReference type="EMBL" id="QHB99645.1"/>
    </source>
</evidence>
<feature type="signal peptide" evidence="2">
    <location>
        <begin position="1"/>
        <end position="20"/>
    </location>
</feature>
<keyword evidence="4" id="KW-1185">Reference proteome</keyword>
<sequence>MTTRKAAVAALSTCVLVALSACSGGSDSNDSKDAATSSSAPSTSSGSTDSTESGSATESYDPSATTGREPIPSTQPDGFDADDLSKVYKFGYILSYVNKYPGWIVLTADAPEYDAAYGGYRVPVYFNAYGGSDIILRSEWSLEVNGQKTVASVSPPADPAAAITWMPERTPIGNHPEATSNVLLADILFVMPQTDQPITMRYDNVDGDVHATWRADGEG</sequence>
<keyword evidence="2" id="KW-0732">Signal</keyword>
<dbReference type="EMBL" id="CP047156">
    <property type="protein sequence ID" value="QHB99645.1"/>
    <property type="molecule type" value="Genomic_DNA"/>
</dbReference>
<dbReference type="Proteomes" id="UP000463857">
    <property type="component" value="Chromosome"/>
</dbReference>
<gene>
    <name evidence="3" type="ORF">EK0264_04660</name>
</gene>
<feature type="compositionally biased region" description="Low complexity" evidence="1">
    <location>
        <begin position="34"/>
        <end position="59"/>
    </location>
</feature>
<reference evidence="3 4" key="1">
    <citation type="journal article" date="2018" name="Int. J. Syst. Evol. Microbiol.">
        <title>Epidermidibacterium keratini gen. nov., sp. nov., a member of the family Sporichthyaceae, isolated from keratin epidermis.</title>
        <authorList>
            <person name="Lee D.G."/>
            <person name="Trujillo M.E."/>
            <person name="Kang S."/>
            <person name="Nam J.J."/>
            <person name="Kim Y.J."/>
        </authorList>
    </citation>
    <scope>NUCLEOTIDE SEQUENCE [LARGE SCALE GENOMIC DNA]</scope>
    <source>
        <strain evidence="3 4">EPI-7</strain>
    </source>
</reference>
<feature type="region of interest" description="Disordered" evidence="1">
    <location>
        <begin position="24"/>
        <end position="79"/>
    </location>
</feature>
<protein>
    <recommendedName>
        <fullName evidence="5">Lipoprotein</fullName>
    </recommendedName>
</protein>
<dbReference type="KEGG" id="eke:EK0264_04660"/>
<feature type="compositionally biased region" description="Polar residues" evidence="1">
    <location>
        <begin position="60"/>
        <end position="76"/>
    </location>
</feature>
<dbReference type="InParanoid" id="A0A7L4YKA1"/>
<dbReference type="RefSeq" id="WP_159543412.1">
    <property type="nucleotide sequence ID" value="NZ_CP047156.1"/>
</dbReference>
<dbReference type="PROSITE" id="PS51257">
    <property type="entry name" value="PROKAR_LIPOPROTEIN"/>
    <property type="match status" value="1"/>
</dbReference>
<proteinExistence type="predicted"/>
<dbReference type="OrthoDB" id="5189380at2"/>
<organism evidence="3 4">
    <name type="scientific">Epidermidibacterium keratini</name>
    <dbReference type="NCBI Taxonomy" id="1891644"/>
    <lineage>
        <taxon>Bacteria</taxon>
        <taxon>Bacillati</taxon>
        <taxon>Actinomycetota</taxon>
        <taxon>Actinomycetes</taxon>
        <taxon>Sporichthyales</taxon>
        <taxon>Sporichthyaceae</taxon>
        <taxon>Epidermidibacterium</taxon>
    </lineage>
</organism>
<evidence type="ECO:0008006" key="5">
    <source>
        <dbReference type="Google" id="ProtNLM"/>
    </source>
</evidence>
<name>A0A7L4YKA1_9ACTN</name>
<evidence type="ECO:0000313" key="4">
    <source>
        <dbReference type="Proteomes" id="UP000463857"/>
    </source>
</evidence>
<evidence type="ECO:0000256" key="1">
    <source>
        <dbReference type="SAM" id="MobiDB-lite"/>
    </source>
</evidence>
<feature type="chain" id="PRO_5038831181" description="Lipoprotein" evidence="2">
    <location>
        <begin position="21"/>
        <end position="219"/>
    </location>
</feature>